<gene>
    <name evidence="6" type="ORF">QJS10_CPA08g01273</name>
</gene>
<dbReference type="CDD" id="cd03561">
    <property type="entry name" value="VHS"/>
    <property type="match status" value="1"/>
</dbReference>
<reference evidence="6" key="2">
    <citation type="submission" date="2023-06" db="EMBL/GenBank/DDBJ databases">
        <authorList>
            <person name="Ma L."/>
            <person name="Liu K.-W."/>
            <person name="Li Z."/>
            <person name="Hsiao Y.-Y."/>
            <person name="Qi Y."/>
            <person name="Fu T."/>
            <person name="Tang G."/>
            <person name="Zhang D."/>
            <person name="Sun W.-H."/>
            <person name="Liu D.-K."/>
            <person name="Li Y."/>
            <person name="Chen G.-Z."/>
            <person name="Liu X.-D."/>
            <person name="Liao X.-Y."/>
            <person name="Jiang Y.-T."/>
            <person name="Yu X."/>
            <person name="Hao Y."/>
            <person name="Huang J."/>
            <person name="Zhao X.-W."/>
            <person name="Ke S."/>
            <person name="Chen Y.-Y."/>
            <person name="Wu W.-L."/>
            <person name="Hsu J.-L."/>
            <person name="Lin Y.-F."/>
            <person name="Huang M.-D."/>
            <person name="Li C.-Y."/>
            <person name="Huang L."/>
            <person name="Wang Z.-W."/>
            <person name="Zhao X."/>
            <person name="Zhong W.-Y."/>
            <person name="Peng D.-H."/>
            <person name="Ahmad S."/>
            <person name="Lan S."/>
            <person name="Zhang J.-S."/>
            <person name="Tsai W.-C."/>
            <person name="Van De Peer Y."/>
            <person name="Liu Z.-J."/>
        </authorList>
    </citation>
    <scope>NUCLEOTIDE SEQUENCE</scope>
    <source>
        <strain evidence="6">CP</strain>
        <tissue evidence="6">Leaves</tissue>
    </source>
</reference>
<dbReference type="EMBL" id="JAUJYO010000008">
    <property type="protein sequence ID" value="KAK1311132.1"/>
    <property type="molecule type" value="Genomic_DNA"/>
</dbReference>
<dbReference type="Gene3D" id="1.20.58.160">
    <property type="match status" value="1"/>
</dbReference>
<proteinExistence type="inferred from homology"/>
<dbReference type="PANTHER" id="PTHR45898">
    <property type="entry name" value="TOM1-LIKE PROTEIN"/>
    <property type="match status" value="1"/>
</dbReference>
<evidence type="ECO:0000313" key="6">
    <source>
        <dbReference type="EMBL" id="KAK1311132.1"/>
    </source>
</evidence>
<feature type="domain" description="VHS" evidence="5">
    <location>
        <begin position="9"/>
        <end position="142"/>
    </location>
</feature>
<evidence type="ECO:0000256" key="1">
    <source>
        <dbReference type="ARBA" id="ARBA00004170"/>
    </source>
</evidence>
<dbReference type="GO" id="GO:0043328">
    <property type="term" value="P:protein transport to vacuole involved in ubiquitin-dependent protein catabolic process via the multivesicular body sorting pathway"/>
    <property type="evidence" value="ECO:0007669"/>
    <property type="project" value="InterPro"/>
</dbReference>
<dbReference type="SUPFAM" id="SSF89009">
    <property type="entry name" value="GAT-like domain"/>
    <property type="match status" value="1"/>
</dbReference>
<dbReference type="GO" id="GO:0043130">
    <property type="term" value="F:ubiquitin binding"/>
    <property type="evidence" value="ECO:0007669"/>
    <property type="project" value="InterPro"/>
</dbReference>
<feature type="compositionally biased region" description="Low complexity" evidence="4">
    <location>
        <begin position="394"/>
        <end position="415"/>
    </location>
</feature>
<accession>A0AAV9ECR7</accession>
<dbReference type="SMART" id="SM00288">
    <property type="entry name" value="VHS"/>
    <property type="match status" value="1"/>
</dbReference>
<evidence type="ECO:0000256" key="4">
    <source>
        <dbReference type="SAM" id="MobiDB-lite"/>
    </source>
</evidence>
<dbReference type="GO" id="GO:0016020">
    <property type="term" value="C:membrane"/>
    <property type="evidence" value="ECO:0007669"/>
    <property type="project" value="UniProtKB-SubCell"/>
</dbReference>
<reference evidence="6" key="1">
    <citation type="journal article" date="2023" name="Nat. Commun.">
        <title>Diploid and tetraploid genomes of Acorus and the evolution of monocots.</title>
        <authorList>
            <person name="Ma L."/>
            <person name="Liu K.W."/>
            <person name="Li Z."/>
            <person name="Hsiao Y.Y."/>
            <person name="Qi Y."/>
            <person name="Fu T."/>
            <person name="Tang G.D."/>
            <person name="Zhang D."/>
            <person name="Sun W.H."/>
            <person name="Liu D.K."/>
            <person name="Li Y."/>
            <person name="Chen G.Z."/>
            <person name="Liu X.D."/>
            <person name="Liao X.Y."/>
            <person name="Jiang Y.T."/>
            <person name="Yu X."/>
            <person name="Hao Y."/>
            <person name="Huang J."/>
            <person name="Zhao X.W."/>
            <person name="Ke S."/>
            <person name="Chen Y.Y."/>
            <person name="Wu W.L."/>
            <person name="Hsu J.L."/>
            <person name="Lin Y.F."/>
            <person name="Huang M.D."/>
            <person name="Li C.Y."/>
            <person name="Huang L."/>
            <person name="Wang Z.W."/>
            <person name="Zhao X."/>
            <person name="Zhong W.Y."/>
            <person name="Peng D.H."/>
            <person name="Ahmad S."/>
            <person name="Lan S."/>
            <person name="Zhang J.S."/>
            <person name="Tsai W.C."/>
            <person name="Van de Peer Y."/>
            <person name="Liu Z.J."/>
        </authorList>
    </citation>
    <scope>NUCLEOTIDE SEQUENCE</scope>
    <source>
        <strain evidence="6">CP</strain>
    </source>
</reference>
<dbReference type="PROSITE" id="PS50179">
    <property type="entry name" value="VHS"/>
    <property type="match status" value="1"/>
</dbReference>
<dbReference type="AlphaFoldDB" id="A0AAV9ECR7"/>
<protein>
    <recommendedName>
        <fullName evidence="5">VHS domain-containing protein</fullName>
    </recommendedName>
</protein>
<sequence length="415" mass="46084">MASELVNLATSEKLKEVDWMKSIEICELVSRDHGKAKEIIKSIKKRLGNKNSNTQLFTVMLLEMLMNNCGEHVHKQVIDNGLLSMLVKMVKKKANEPVRERIFLLMDATQTSLGGASGKFPQYYAAYYDLVAYLQSAGVKFAERPRVPPPDHHGPEALNGVHTAPKSEEPVSKSIGQVVPDSSIIQKATSVLDVLKDVLNALDPKNPEIRKWRRLGLPERMPKSREDTEEMMKNCKRAGATAKEIKLALMQDERLVSQAIELNEQLQKILDKHDALLSVRGVSTTSSTVDNGEREEEEDADRLLRRLQKGKACAEDNSDSFSGSFRSQNELQKPRRPLNRPLCIEPSDTNGAPPPPPPPPPPVAIPPPPAKRIERERFFKEKQVDGSALSGHVRGLSLHSRNGSSSHGGSCDFSE</sequence>
<keyword evidence="7" id="KW-1185">Reference proteome</keyword>
<feature type="compositionally biased region" description="Polar residues" evidence="4">
    <location>
        <begin position="319"/>
        <end position="331"/>
    </location>
</feature>
<evidence type="ECO:0000313" key="7">
    <source>
        <dbReference type="Proteomes" id="UP001180020"/>
    </source>
</evidence>
<dbReference type="Gene3D" id="1.25.40.90">
    <property type="match status" value="1"/>
</dbReference>
<dbReference type="PANTHER" id="PTHR45898:SF3">
    <property type="entry name" value="TOM1-LIKE PROTEIN 5"/>
    <property type="match status" value="1"/>
</dbReference>
<dbReference type="SUPFAM" id="SSF48464">
    <property type="entry name" value="ENTH/VHS domain"/>
    <property type="match status" value="1"/>
</dbReference>
<evidence type="ECO:0000259" key="5">
    <source>
        <dbReference type="PROSITE" id="PS50179"/>
    </source>
</evidence>
<keyword evidence="3" id="KW-0472">Membrane</keyword>
<dbReference type="Proteomes" id="UP001180020">
    <property type="component" value="Unassembled WGS sequence"/>
</dbReference>
<evidence type="ECO:0000256" key="3">
    <source>
        <dbReference type="ARBA" id="ARBA00023136"/>
    </source>
</evidence>
<comment type="caution">
    <text evidence="6">The sequence shown here is derived from an EMBL/GenBank/DDBJ whole genome shotgun (WGS) entry which is preliminary data.</text>
</comment>
<dbReference type="InterPro" id="IPR038425">
    <property type="entry name" value="GAT_sf"/>
</dbReference>
<dbReference type="Pfam" id="PF00790">
    <property type="entry name" value="VHS"/>
    <property type="match status" value="1"/>
</dbReference>
<comment type="similarity">
    <text evidence="2">Belongs to the TOM1 family.</text>
</comment>
<feature type="compositionally biased region" description="Basic and acidic residues" evidence="4">
    <location>
        <begin position="371"/>
        <end position="384"/>
    </location>
</feature>
<feature type="region of interest" description="Disordered" evidence="4">
    <location>
        <begin position="310"/>
        <end position="415"/>
    </location>
</feature>
<organism evidence="6 7">
    <name type="scientific">Acorus calamus</name>
    <name type="common">Sweet flag</name>
    <dbReference type="NCBI Taxonomy" id="4465"/>
    <lineage>
        <taxon>Eukaryota</taxon>
        <taxon>Viridiplantae</taxon>
        <taxon>Streptophyta</taxon>
        <taxon>Embryophyta</taxon>
        <taxon>Tracheophyta</taxon>
        <taxon>Spermatophyta</taxon>
        <taxon>Magnoliopsida</taxon>
        <taxon>Liliopsida</taxon>
        <taxon>Acoraceae</taxon>
        <taxon>Acorus</taxon>
    </lineage>
</organism>
<feature type="region of interest" description="Disordered" evidence="4">
    <location>
        <begin position="147"/>
        <end position="171"/>
    </location>
</feature>
<evidence type="ECO:0000256" key="2">
    <source>
        <dbReference type="ARBA" id="ARBA00007708"/>
    </source>
</evidence>
<dbReference type="GO" id="GO:0035091">
    <property type="term" value="F:phosphatidylinositol binding"/>
    <property type="evidence" value="ECO:0007669"/>
    <property type="project" value="InterPro"/>
</dbReference>
<comment type="subcellular location">
    <subcellularLocation>
        <location evidence="1">Membrane</location>
        <topology evidence="1">Peripheral membrane protein</topology>
    </subcellularLocation>
</comment>
<feature type="compositionally biased region" description="Pro residues" evidence="4">
    <location>
        <begin position="352"/>
        <end position="370"/>
    </location>
</feature>
<dbReference type="InterPro" id="IPR002014">
    <property type="entry name" value="VHS_dom"/>
</dbReference>
<name>A0AAV9ECR7_ACOCL</name>
<dbReference type="InterPro" id="IPR008942">
    <property type="entry name" value="ENTH_VHS"/>
</dbReference>
<dbReference type="InterPro" id="IPR044836">
    <property type="entry name" value="TOL_plant"/>
</dbReference>